<sequence length="53" mass="6231">MTGYRVLQLTKAIHAGCLCPDFRIYTRRFLITGRVSIIAHCHHEFRTVFRPEV</sequence>
<name>A0A8E7B2T4_9EURY</name>
<proteinExistence type="predicted"/>
<dbReference type="EMBL" id="CP075546">
    <property type="protein sequence ID" value="QVV89402.1"/>
    <property type="molecule type" value="Genomic_DNA"/>
</dbReference>
<dbReference type="GeneID" id="65566686"/>
<protein>
    <submittedName>
        <fullName evidence="1">Uncharacterized protein</fullName>
    </submittedName>
</protein>
<gene>
    <name evidence="1" type="ORF">KHC33_02405</name>
</gene>
<evidence type="ECO:0000313" key="1">
    <source>
        <dbReference type="EMBL" id="QVV89402.1"/>
    </source>
</evidence>
<dbReference type="Proteomes" id="UP000680656">
    <property type="component" value="Chromosome"/>
</dbReference>
<evidence type="ECO:0000313" key="2">
    <source>
        <dbReference type="Proteomes" id="UP000680656"/>
    </source>
</evidence>
<dbReference type="RefSeq" id="WP_214420198.1">
    <property type="nucleotide sequence ID" value="NZ_CP075546.1"/>
</dbReference>
<keyword evidence="2" id="KW-1185">Reference proteome</keyword>
<organism evidence="1 2">
    <name type="scientific">Methanospirillum purgamenti</name>
    <dbReference type="NCBI Taxonomy" id="2834276"/>
    <lineage>
        <taxon>Archaea</taxon>
        <taxon>Methanobacteriati</taxon>
        <taxon>Methanobacteriota</taxon>
        <taxon>Stenosarchaea group</taxon>
        <taxon>Methanomicrobia</taxon>
        <taxon>Methanomicrobiales</taxon>
        <taxon>Methanospirillaceae</taxon>
        <taxon>Methanospirillum</taxon>
    </lineage>
</organism>
<accession>A0A8E7B2T4</accession>
<reference evidence="1 2" key="1">
    <citation type="submission" date="2021-05" db="EMBL/GenBank/DDBJ databases">
        <title>A novel Methanospirillum isolate from a pyrite-forming mixed culture.</title>
        <authorList>
            <person name="Bunk B."/>
            <person name="Sproer C."/>
            <person name="Spring S."/>
            <person name="Pester M."/>
        </authorList>
    </citation>
    <scope>NUCLEOTIDE SEQUENCE [LARGE SCALE GENOMIC DNA]</scope>
    <source>
        <strain evidence="1 2">J.3.6.1-F.2.7.3</strain>
    </source>
</reference>
<dbReference type="AlphaFoldDB" id="A0A8E7B2T4"/>
<dbReference type="KEGG" id="mrtj:KHC33_02405"/>